<accession>M9RR10</accession>
<evidence type="ECO:0000256" key="1">
    <source>
        <dbReference type="ARBA" id="ARBA00010982"/>
    </source>
</evidence>
<reference evidence="8 9" key="1">
    <citation type="journal article" date="2013" name="PLoS ONE">
        <title>Poles Apart: Arctic and Antarctic Octadecabacter strains Share High Genome Plasticity and a New Type of Xanthorhodopsin.</title>
        <authorList>
            <person name="Vollmers J."/>
            <person name="Voget S."/>
            <person name="Dietrich S."/>
            <person name="Gollnow K."/>
            <person name="Smits M."/>
            <person name="Meyer K."/>
            <person name="Brinkhoff T."/>
            <person name="Simon M."/>
            <person name="Daniel R."/>
        </authorList>
    </citation>
    <scope>NUCLEOTIDE SEQUENCE [LARGE SCALE GENOMIC DNA]</scope>
    <source>
        <strain evidence="8 9">238</strain>
    </source>
</reference>
<dbReference type="Gene3D" id="3.40.47.10">
    <property type="match status" value="1"/>
</dbReference>
<dbReference type="GO" id="GO:0003988">
    <property type="term" value="F:acetyl-CoA C-acyltransferase activity"/>
    <property type="evidence" value="ECO:0007669"/>
    <property type="project" value="UniProtKB-ARBA"/>
</dbReference>
<dbReference type="OrthoDB" id="7838428at2"/>
<evidence type="ECO:0000256" key="5">
    <source>
        <dbReference type="SAM" id="Phobius"/>
    </source>
</evidence>
<dbReference type="InterPro" id="IPR020616">
    <property type="entry name" value="Thiolase_N"/>
</dbReference>
<evidence type="ECO:0000256" key="3">
    <source>
        <dbReference type="ARBA" id="ARBA00023315"/>
    </source>
</evidence>
<dbReference type="PIRSF" id="PIRSF000429">
    <property type="entry name" value="Ac-CoA_Ac_transf"/>
    <property type="match status" value="1"/>
</dbReference>
<dbReference type="RefSeq" id="WP_015497139.1">
    <property type="nucleotide sequence ID" value="NC_020908.1"/>
</dbReference>
<dbReference type="Proteomes" id="UP000004688">
    <property type="component" value="Chromosome"/>
</dbReference>
<keyword evidence="2 4" id="KW-0808">Transferase</keyword>
<dbReference type="InterPro" id="IPR002155">
    <property type="entry name" value="Thiolase"/>
</dbReference>
<dbReference type="Pfam" id="PF02803">
    <property type="entry name" value="Thiolase_C"/>
    <property type="match status" value="1"/>
</dbReference>
<dbReference type="EMBL" id="CP003742">
    <property type="protein sequence ID" value="AGI74173.1"/>
    <property type="molecule type" value="Genomic_DNA"/>
</dbReference>
<comment type="similarity">
    <text evidence="1 4">Belongs to the thiolase-like superfamily. Thiolase family.</text>
</comment>
<keyword evidence="5" id="KW-0812">Transmembrane</keyword>
<dbReference type="NCBIfam" id="TIGR01930">
    <property type="entry name" value="AcCoA-C-Actrans"/>
    <property type="match status" value="1"/>
</dbReference>
<feature type="domain" description="Thiolase C-terminal" evidence="7">
    <location>
        <begin position="258"/>
        <end position="367"/>
    </location>
</feature>
<keyword evidence="5" id="KW-0472">Membrane</keyword>
<evidence type="ECO:0000313" key="9">
    <source>
        <dbReference type="Proteomes" id="UP000004688"/>
    </source>
</evidence>
<protein>
    <submittedName>
        <fullName evidence="8">Putative acetyl-CoA C-acetyltransferase</fullName>
        <ecNumber evidence="8">2.3.1.-</ecNumber>
    </submittedName>
</protein>
<evidence type="ECO:0000256" key="4">
    <source>
        <dbReference type="RuleBase" id="RU003557"/>
    </source>
</evidence>
<organism evidence="8 9">
    <name type="scientific">Octadecabacter arcticus 238</name>
    <dbReference type="NCBI Taxonomy" id="391616"/>
    <lineage>
        <taxon>Bacteria</taxon>
        <taxon>Pseudomonadati</taxon>
        <taxon>Pseudomonadota</taxon>
        <taxon>Alphaproteobacteria</taxon>
        <taxon>Rhodobacterales</taxon>
        <taxon>Roseobacteraceae</taxon>
        <taxon>Octadecabacter</taxon>
    </lineage>
</organism>
<feature type="transmembrane region" description="Helical" evidence="5">
    <location>
        <begin position="350"/>
        <end position="371"/>
    </location>
</feature>
<name>M9RR10_9RHOB</name>
<dbReference type="KEGG" id="oar:OA238_c42670"/>
<dbReference type="PROSITE" id="PS00737">
    <property type="entry name" value="THIOLASE_2"/>
    <property type="match status" value="1"/>
</dbReference>
<dbReference type="STRING" id="391616.OA238_c42670"/>
<dbReference type="eggNOG" id="COG0183">
    <property type="taxonomic scope" value="Bacteria"/>
</dbReference>
<dbReference type="InterPro" id="IPR020613">
    <property type="entry name" value="Thiolase_CS"/>
</dbReference>
<keyword evidence="9" id="KW-1185">Reference proteome</keyword>
<dbReference type="CDD" id="cd00751">
    <property type="entry name" value="thiolase"/>
    <property type="match status" value="1"/>
</dbReference>
<dbReference type="InterPro" id="IPR020617">
    <property type="entry name" value="Thiolase_C"/>
</dbReference>
<evidence type="ECO:0000313" key="8">
    <source>
        <dbReference type="EMBL" id="AGI74173.1"/>
    </source>
</evidence>
<evidence type="ECO:0000259" key="6">
    <source>
        <dbReference type="Pfam" id="PF00108"/>
    </source>
</evidence>
<evidence type="ECO:0000259" key="7">
    <source>
        <dbReference type="Pfam" id="PF02803"/>
    </source>
</evidence>
<keyword evidence="5" id="KW-1133">Transmembrane helix</keyword>
<dbReference type="HOGENOM" id="CLU_031026_2_1_5"/>
<evidence type="ECO:0000256" key="2">
    <source>
        <dbReference type="ARBA" id="ARBA00022679"/>
    </source>
</evidence>
<dbReference type="SUPFAM" id="SSF53901">
    <property type="entry name" value="Thiolase-like"/>
    <property type="match status" value="2"/>
</dbReference>
<dbReference type="InterPro" id="IPR016039">
    <property type="entry name" value="Thiolase-like"/>
</dbReference>
<dbReference type="Pfam" id="PF00108">
    <property type="entry name" value="Thiolase_N"/>
    <property type="match status" value="1"/>
</dbReference>
<dbReference type="PANTHER" id="PTHR18919">
    <property type="entry name" value="ACETYL-COA C-ACYLTRANSFERASE"/>
    <property type="match status" value="1"/>
</dbReference>
<proteinExistence type="inferred from homology"/>
<feature type="domain" description="Thiolase N-terminal" evidence="6">
    <location>
        <begin position="5"/>
        <end position="241"/>
    </location>
</feature>
<sequence length="387" mass="40209">MSASVLLAARRSAVVPRGGALSNLSLEELAKPVLEQAIEDAQIRMEQVDEVILANALGGGGNPARIVALNVGLSESVAGLTIDRQCSGGLDAITLADALIRSGSHQVVIAGGVESYSRRPLRYRTFHDDRVAEQYDQAQFTPWPDRDPDMAVAADQLASKYGISKAEQDAWAIESHRKAIASQSTHSTARIVEVAGVTKDAFPRNLSMALCNRASSVSGSISVANMAVAADCAAVVVMTSADFAEQHGLQGLKFISGISVGAQPDMPGEAPIMAIKTLLKRTGIAAEDLSHIEIMEAFAVQALVCQRGAQLPLNLVNLEGGSLARGHPIGASGAILAVNIFDELTQRPGFGLAAIAAAGGIGSAALFGALSKQNRWSRAGRGISVAG</sequence>
<dbReference type="EC" id="2.3.1.-" evidence="8"/>
<keyword evidence="3 4" id="KW-0012">Acyltransferase</keyword>
<dbReference type="PANTHER" id="PTHR18919:SF107">
    <property type="entry name" value="ACETYL-COA ACETYLTRANSFERASE, CYTOSOLIC"/>
    <property type="match status" value="1"/>
</dbReference>
<gene>
    <name evidence="8" type="ORF">OA238_c42670</name>
</gene>
<dbReference type="AlphaFoldDB" id="M9RR10"/>